<dbReference type="Proteomes" id="UP000009222">
    <property type="component" value="Chromosome"/>
</dbReference>
<dbReference type="InterPro" id="IPR046778">
    <property type="entry name" value="UPF0758_N"/>
</dbReference>
<reference evidence="10" key="1">
    <citation type="submission" date="2009-12" db="EMBL/GenBank/DDBJ databases">
        <title>Complete sequence of Treponema azotonutricium strain ZAS-9.</title>
        <authorList>
            <person name="Tetu S.G."/>
            <person name="Matson E."/>
            <person name="Ren Q."/>
            <person name="Seshadri R."/>
            <person name="Elbourne L."/>
            <person name="Hassan K.A."/>
            <person name="Durkin A."/>
            <person name="Radune D."/>
            <person name="Mohamoud Y."/>
            <person name="Shay R."/>
            <person name="Jin S."/>
            <person name="Zhang X."/>
            <person name="Lucey K."/>
            <person name="Ballor N.R."/>
            <person name="Ottesen E."/>
            <person name="Rosenthal R."/>
            <person name="Allen A."/>
            <person name="Leadbetter J.R."/>
            <person name="Paulsen I.T."/>
        </authorList>
    </citation>
    <scope>NUCLEOTIDE SEQUENCE [LARGE SCALE GENOMIC DNA]</scope>
    <source>
        <strain evidence="10">ATCC BAA-888 / DSM 13862 / ZAS-9</strain>
    </source>
</reference>
<dbReference type="GO" id="GO:0006508">
    <property type="term" value="P:proteolysis"/>
    <property type="evidence" value="ECO:0007669"/>
    <property type="project" value="UniProtKB-KW"/>
</dbReference>
<keyword evidence="3" id="KW-0378">Hydrolase</keyword>
<keyword evidence="5" id="KW-0482">Metalloprotease</keyword>
<dbReference type="KEGG" id="taz:TREAZ_3548"/>
<dbReference type="NCBIfam" id="NF000642">
    <property type="entry name" value="PRK00024.1"/>
    <property type="match status" value="1"/>
</dbReference>
<feature type="region of interest" description="Disordered" evidence="7">
    <location>
        <begin position="1"/>
        <end position="28"/>
    </location>
</feature>
<keyword evidence="1" id="KW-0645">Protease</keyword>
<evidence type="ECO:0000256" key="4">
    <source>
        <dbReference type="ARBA" id="ARBA00022833"/>
    </source>
</evidence>
<dbReference type="PANTHER" id="PTHR30471:SF3">
    <property type="entry name" value="UPF0758 PROTEIN YEES-RELATED"/>
    <property type="match status" value="1"/>
</dbReference>
<gene>
    <name evidence="9" type="ordered locus">TREAZ_3548</name>
</gene>
<accession>F5Y709</accession>
<feature type="compositionally biased region" description="Polar residues" evidence="7">
    <location>
        <begin position="1"/>
        <end position="10"/>
    </location>
</feature>
<organism evidence="9 10">
    <name type="scientific">Leadbettera azotonutricia (strain ATCC BAA-888 / DSM 13862 / ZAS-9)</name>
    <name type="common">Treponema azotonutricium</name>
    <dbReference type="NCBI Taxonomy" id="545695"/>
    <lineage>
        <taxon>Bacteria</taxon>
        <taxon>Pseudomonadati</taxon>
        <taxon>Spirochaetota</taxon>
        <taxon>Spirochaetia</taxon>
        <taxon>Spirochaetales</taxon>
        <taxon>Breznakiellaceae</taxon>
        <taxon>Leadbettera</taxon>
    </lineage>
</organism>
<feature type="domain" description="MPN" evidence="8">
    <location>
        <begin position="104"/>
        <end position="225"/>
    </location>
</feature>
<dbReference type="PROSITE" id="PS01302">
    <property type="entry name" value="UPF0758"/>
    <property type="match status" value="1"/>
</dbReference>
<dbReference type="HOGENOM" id="CLU_073529_0_2_12"/>
<evidence type="ECO:0000256" key="1">
    <source>
        <dbReference type="ARBA" id="ARBA00022670"/>
    </source>
</evidence>
<dbReference type="InterPro" id="IPR025657">
    <property type="entry name" value="RadC_JAB"/>
</dbReference>
<evidence type="ECO:0000259" key="8">
    <source>
        <dbReference type="PROSITE" id="PS50249"/>
    </source>
</evidence>
<evidence type="ECO:0000256" key="3">
    <source>
        <dbReference type="ARBA" id="ARBA00022801"/>
    </source>
</evidence>
<comment type="similarity">
    <text evidence="6">Belongs to the UPF0758 family.</text>
</comment>
<dbReference type="OrthoDB" id="9804482at2"/>
<dbReference type="PROSITE" id="PS50249">
    <property type="entry name" value="MPN"/>
    <property type="match status" value="1"/>
</dbReference>
<dbReference type="EMBL" id="CP001841">
    <property type="protein sequence ID" value="AEF82206.1"/>
    <property type="molecule type" value="Genomic_DNA"/>
</dbReference>
<dbReference type="PANTHER" id="PTHR30471">
    <property type="entry name" value="DNA REPAIR PROTEIN RADC"/>
    <property type="match status" value="1"/>
</dbReference>
<dbReference type="eggNOG" id="COG2003">
    <property type="taxonomic scope" value="Bacteria"/>
</dbReference>
<dbReference type="InterPro" id="IPR001405">
    <property type="entry name" value="UPF0758"/>
</dbReference>
<dbReference type="InParanoid" id="F5Y709"/>
<evidence type="ECO:0000256" key="5">
    <source>
        <dbReference type="ARBA" id="ARBA00023049"/>
    </source>
</evidence>
<name>F5Y709_LEAAZ</name>
<protein>
    <submittedName>
        <fullName evidence="9">DNA repair protein RadC</fullName>
    </submittedName>
</protein>
<dbReference type="Pfam" id="PF04002">
    <property type="entry name" value="RadC"/>
    <property type="match status" value="1"/>
</dbReference>
<evidence type="ECO:0000256" key="2">
    <source>
        <dbReference type="ARBA" id="ARBA00022723"/>
    </source>
</evidence>
<sequence>MNEEYSTLASPSVLPAEDRPRERLAKSGPASLSDQDLLAVILVSGIKGRNVLVIARDLLDSLDREKDIPSVKELCSLTGMGESKACTIAAMLEFGRRKWALGQRIKTPQDIYSLIRHYADRRQERFICISLNGAHEVLAVRIVTIGLVNRTIVHPREVFADPLLDRASAVAVAHNHPSGELDPSVEDNEITMKLKAAADILGIHFLDHLIFSENSWFSYRQSGLIPEVKS</sequence>
<dbReference type="CDD" id="cd08071">
    <property type="entry name" value="MPN_DUF2466"/>
    <property type="match status" value="1"/>
</dbReference>
<dbReference type="STRING" id="545695.TREAZ_3548"/>
<feature type="compositionally biased region" description="Basic and acidic residues" evidence="7">
    <location>
        <begin position="16"/>
        <end position="25"/>
    </location>
</feature>
<dbReference type="AlphaFoldDB" id="F5Y709"/>
<dbReference type="FunCoup" id="F5Y709">
    <property type="interactions" value="194"/>
</dbReference>
<reference evidence="9 10" key="2">
    <citation type="journal article" date="2011" name="ISME J.">
        <title>RNA-seq reveals cooperative metabolic interactions between two termite-gut spirochete species in co-culture.</title>
        <authorList>
            <person name="Rosenthal A.Z."/>
            <person name="Matson E.G."/>
            <person name="Eldar A."/>
            <person name="Leadbetter J.R."/>
        </authorList>
    </citation>
    <scope>NUCLEOTIDE SEQUENCE [LARGE SCALE GENOMIC DNA]</scope>
    <source>
        <strain evidence="10">ATCC BAA-888 / DSM 13862 / ZAS-9</strain>
    </source>
</reference>
<dbReference type="InterPro" id="IPR037518">
    <property type="entry name" value="MPN"/>
</dbReference>
<dbReference type="GO" id="GO:0046872">
    <property type="term" value="F:metal ion binding"/>
    <property type="evidence" value="ECO:0007669"/>
    <property type="project" value="UniProtKB-KW"/>
</dbReference>
<dbReference type="NCBIfam" id="TIGR00608">
    <property type="entry name" value="radc"/>
    <property type="match status" value="1"/>
</dbReference>
<dbReference type="Pfam" id="PF20582">
    <property type="entry name" value="UPF0758_N"/>
    <property type="match status" value="1"/>
</dbReference>
<evidence type="ECO:0000313" key="10">
    <source>
        <dbReference type="Proteomes" id="UP000009222"/>
    </source>
</evidence>
<dbReference type="InterPro" id="IPR020891">
    <property type="entry name" value="UPF0758_CS"/>
</dbReference>
<keyword evidence="10" id="KW-1185">Reference proteome</keyword>
<proteinExistence type="inferred from homology"/>
<evidence type="ECO:0000256" key="7">
    <source>
        <dbReference type="SAM" id="MobiDB-lite"/>
    </source>
</evidence>
<dbReference type="RefSeq" id="WP_015712030.1">
    <property type="nucleotide sequence ID" value="NC_015577.1"/>
</dbReference>
<dbReference type="Gene3D" id="3.40.140.10">
    <property type="entry name" value="Cytidine Deaminase, domain 2"/>
    <property type="match status" value="1"/>
</dbReference>
<dbReference type="GO" id="GO:0008237">
    <property type="term" value="F:metallopeptidase activity"/>
    <property type="evidence" value="ECO:0007669"/>
    <property type="project" value="UniProtKB-KW"/>
</dbReference>
<keyword evidence="4" id="KW-0862">Zinc</keyword>
<evidence type="ECO:0000256" key="6">
    <source>
        <dbReference type="RuleBase" id="RU003797"/>
    </source>
</evidence>
<keyword evidence="2" id="KW-0479">Metal-binding</keyword>
<evidence type="ECO:0000313" key="9">
    <source>
        <dbReference type="EMBL" id="AEF82206.1"/>
    </source>
</evidence>